<dbReference type="InterPro" id="IPR005135">
    <property type="entry name" value="Endo/exonuclease/phosphatase"/>
</dbReference>
<dbReference type="Proteomes" id="UP000663881">
    <property type="component" value="Unassembled WGS sequence"/>
</dbReference>
<sequence length="261" mass="30675">MSTFRLATLNVHVFNSPKNGKNNINDLISVLEPLNLDLIAVQEINNNDKWRTFCQRLSLPNFIYGQGDQDHLGNGIASRYPFESFSNERAYFPCRGGTRGLLKCRLNSDHPFTKDRIFSVTHLDHLNEDNRLQQIKELNPYRQNIDILMGDMNALTRDDYSDNYYREQVVEMRESFQRDKPRFDLTKLITDEWNYQDVFKLKNPQVKDEQIATCRYGTRIDYIYVRPQADDQWLLSECSIIDTKGETDHNAVFAEFKLKSK</sequence>
<feature type="domain" description="Endonuclease/exonuclease/phosphatase" evidence="1">
    <location>
        <begin position="7"/>
        <end position="227"/>
    </location>
</feature>
<dbReference type="SUPFAM" id="SSF56219">
    <property type="entry name" value="DNase I-like"/>
    <property type="match status" value="1"/>
</dbReference>
<evidence type="ECO:0000259" key="1">
    <source>
        <dbReference type="Pfam" id="PF03372"/>
    </source>
</evidence>
<dbReference type="AlphaFoldDB" id="A0A813QZU5"/>
<dbReference type="GO" id="GO:0016020">
    <property type="term" value="C:membrane"/>
    <property type="evidence" value="ECO:0007669"/>
    <property type="project" value="GOC"/>
</dbReference>
<dbReference type="PANTHER" id="PTHR14859">
    <property type="entry name" value="CALCOFLUOR WHITE HYPERSENSITIVE PROTEIN PRECURSOR"/>
    <property type="match status" value="1"/>
</dbReference>
<dbReference type="Gene3D" id="3.60.10.10">
    <property type="entry name" value="Endonuclease/exonuclease/phosphatase"/>
    <property type="match status" value="1"/>
</dbReference>
<evidence type="ECO:0000313" key="3">
    <source>
        <dbReference type="EMBL" id="CAF3613801.1"/>
    </source>
</evidence>
<dbReference type="GO" id="GO:0005783">
    <property type="term" value="C:endoplasmic reticulum"/>
    <property type="evidence" value="ECO:0007669"/>
    <property type="project" value="TreeGrafter"/>
</dbReference>
<organism evidence="2 4">
    <name type="scientific">Adineta steineri</name>
    <dbReference type="NCBI Taxonomy" id="433720"/>
    <lineage>
        <taxon>Eukaryota</taxon>
        <taxon>Metazoa</taxon>
        <taxon>Spiralia</taxon>
        <taxon>Gnathifera</taxon>
        <taxon>Rotifera</taxon>
        <taxon>Eurotatoria</taxon>
        <taxon>Bdelloidea</taxon>
        <taxon>Adinetida</taxon>
        <taxon>Adinetidae</taxon>
        <taxon>Adineta</taxon>
    </lineage>
</organism>
<evidence type="ECO:0000313" key="4">
    <source>
        <dbReference type="Proteomes" id="UP000663891"/>
    </source>
</evidence>
<reference evidence="2" key="1">
    <citation type="submission" date="2021-02" db="EMBL/GenBank/DDBJ databases">
        <authorList>
            <person name="Nowell W R."/>
        </authorList>
    </citation>
    <scope>NUCLEOTIDE SEQUENCE</scope>
</reference>
<dbReference type="Pfam" id="PF03372">
    <property type="entry name" value="Exo_endo_phos"/>
    <property type="match status" value="1"/>
</dbReference>
<protein>
    <recommendedName>
        <fullName evidence="1">Endonuclease/exonuclease/phosphatase domain-containing protein</fullName>
    </recommendedName>
</protein>
<gene>
    <name evidence="3" type="ORF">OKA104_LOCUS7261</name>
    <name evidence="2" type="ORF">VCS650_LOCUS2533</name>
</gene>
<dbReference type="InterPro" id="IPR051916">
    <property type="entry name" value="GPI-anchor_lipid_remodeler"/>
</dbReference>
<dbReference type="GO" id="GO:0003824">
    <property type="term" value="F:catalytic activity"/>
    <property type="evidence" value="ECO:0007669"/>
    <property type="project" value="InterPro"/>
</dbReference>
<dbReference type="EMBL" id="CAJNON010000012">
    <property type="protein sequence ID" value="CAF0773875.1"/>
    <property type="molecule type" value="Genomic_DNA"/>
</dbReference>
<name>A0A813QZU5_9BILA</name>
<comment type="caution">
    <text evidence="2">The sequence shown here is derived from an EMBL/GenBank/DDBJ whole genome shotgun (WGS) entry which is preliminary data.</text>
</comment>
<dbReference type="Proteomes" id="UP000663891">
    <property type="component" value="Unassembled WGS sequence"/>
</dbReference>
<dbReference type="InterPro" id="IPR036691">
    <property type="entry name" value="Endo/exonu/phosph_ase_sf"/>
</dbReference>
<accession>A0A813QZU5</accession>
<dbReference type="OrthoDB" id="200415at2759"/>
<evidence type="ECO:0000313" key="2">
    <source>
        <dbReference type="EMBL" id="CAF0773875.1"/>
    </source>
</evidence>
<proteinExistence type="predicted"/>
<dbReference type="PANTHER" id="PTHR14859:SF0">
    <property type="entry name" value="ENDONUCLEASE_EXONUCLEASE_PHOSPHATASE FAMILY PROTEIN, EXPRESSED"/>
    <property type="match status" value="1"/>
</dbReference>
<dbReference type="EMBL" id="CAJOAY010000277">
    <property type="protein sequence ID" value="CAF3613801.1"/>
    <property type="molecule type" value="Genomic_DNA"/>
</dbReference>
<dbReference type="GO" id="GO:0006506">
    <property type="term" value="P:GPI anchor biosynthetic process"/>
    <property type="evidence" value="ECO:0007669"/>
    <property type="project" value="TreeGrafter"/>
</dbReference>